<organism evidence="8 9">
    <name type="scientific">Hymenolepis diminuta</name>
    <name type="common">Rat tapeworm</name>
    <dbReference type="NCBI Taxonomy" id="6216"/>
    <lineage>
        <taxon>Eukaryota</taxon>
        <taxon>Metazoa</taxon>
        <taxon>Spiralia</taxon>
        <taxon>Lophotrochozoa</taxon>
        <taxon>Platyhelminthes</taxon>
        <taxon>Cestoda</taxon>
        <taxon>Eucestoda</taxon>
        <taxon>Cyclophyllidea</taxon>
        <taxon>Hymenolepididae</taxon>
        <taxon>Hymenolepis</taxon>
    </lineage>
</organism>
<accession>A0A564Y074</accession>
<dbReference type="PANTHER" id="PTHR10332:SF80">
    <property type="entry name" value="EQUILIBRATIVE NUCLEOSIDE TRANSPORTER 2, ISOFORM A"/>
    <property type="match status" value="1"/>
</dbReference>
<evidence type="ECO:0000313" key="9">
    <source>
        <dbReference type="Proteomes" id="UP000321570"/>
    </source>
</evidence>
<feature type="transmembrane region" description="Helical" evidence="7">
    <location>
        <begin position="38"/>
        <end position="58"/>
    </location>
</feature>
<feature type="transmembrane region" description="Helical" evidence="7">
    <location>
        <begin position="284"/>
        <end position="304"/>
    </location>
</feature>
<dbReference type="AlphaFoldDB" id="A0A564Y074"/>
<dbReference type="InterPro" id="IPR002259">
    <property type="entry name" value="Eqnu_transpt"/>
</dbReference>
<dbReference type="GO" id="GO:0005337">
    <property type="term" value="F:nucleoside transmembrane transporter activity"/>
    <property type="evidence" value="ECO:0007669"/>
    <property type="project" value="InterPro"/>
</dbReference>
<dbReference type="GO" id="GO:0005886">
    <property type="term" value="C:plasma membrane"/>
    <property type="evidence" value="ECO:0007669"/>
    <property type="project" value="TreeGrafter"/>
</dbReference>
<keyword evidence="4 7" id="KW-0812">Transmembrane</keyword>
<evidence type="ECO:0000256" key="2">
    <source>
        <dbReference type="ARBA" id="ARBA00007965"/>
    </source>
</evidence>
<keyword evidence="9" id="KW-1185">Reference proteome</keyword>
<name>A0A564Y074_HYMDI</name>
<dbReference type="Pfam" id="PF01733">
    <property type="entry name" value="Nucleoside_tran"/>
    <property type="match status" value="2"/>
</dbReference>
<comment type="similarity">
    <text evidence="2">Belongs to the SLC29A/ENT transporter (TC 2.A.57) family.</text>
</comment>
<feature type="transmembrane region" description="Helical" evidence="7">
    <location>
        <begin position="251"/>
        <end position="272"/>
    </location>
</feature>
<keyword evidence="6 7" id="KW-0472">Membrane</keyword>
<sequence length="614" mass="70550">MDWLVLDSGSYQDQSSSFPFASILVWGETQMTLIITKAIYFSIATVYVIVCIVTYFALRRLEFVRYCMSWQSLKYESERNEDVISRKSSSNDIKLEGDLFKNEGTPEKVNRTAIEADENIESGTNEGCLKCNIYWRRYIETFRECWLQCFTVWLVCACSLSLFPAIQSLVEPFSKHYFITKTWFADVTCFFFFNLFSLLGCLLATRIHVPGPRFLWIPAIFRFGFIPFFLVSNYQIDGDRKMPLLLVNDHVYILGSIIFAFTGGYFTSLAMMYATKMSDPTPRLMASMITELVILIVTTAMVFVDTSEIWGVTQRSIIISRACYFTMASIYVVVCIVTYIVMRRLEFVRYYLDPHLKKSRIATNEDEVEIESVDTKTKSVVTLTLLEDFNSEEDARRNAGLNTGGDDEISVTGTLKNCFALCCFSGSEGRRRCHRYWDRYKHTFKECWLQCFNVWMSMTSTLTCFPAIQSNIEPYSKHYFIPKTWFTDVTCFFFFNLFALLGCSVATWIHFPGPRFLWIPVLLRLGFIPFFLISNYQTEGGRKVPLLITNDHLYVFGSVMFALSFGYLSSLAVMFTSKSSPPIRAGLAGQLACFFLSLGVLTGCLLAWLIQTLL</sequence>
<feature type="transmembrane region" description="Helical" evidence="7">
    <location>
        <begin position="214"/>
        <end position="231"/>
    </location>
</feature>
<protein>
    <submittedName>
        <fullName evidence="8">Uncharacterized protein</fullName>
    </submittedName>
</protein>
<dbReference type="Proteomes" id="UP000321570">
    <property type="component" value="Unassembled WGS sequence"/>
</dbReference>
<keyword evidence="3" id="KW-0813">Transport</keyword>
<feature type="transmembrane region" description="Helical" evidence="7">
    <location>
        <begin position="324"/>
        <end position="342"/>
    </location>
</feature>
<dbReference type="PANTHER" id="PTHR10332">
    <property type="entry name" value="EQUILIBRATIVE NUCLEOSIDE TRANSPORTER"/>
    <property type="match status" value="1"/>
</dbReference>
<feature type="transmembrane region" description="Helical" evidence="7">
    <location>
        <begin position="587"/>
        <end position="610"/>
    </location>
</feature>
<comment type="subcellular location">
    <subcellularLocation>
        <location evidence="1">Membrane</location>
        <topology evidence="1">Multi-pass membrane protein</topology>
    </subcellularLocation>
</comment>
<gene>
    <name evidence="8" type="ORF">WMSIL1_LOCUS1551</name>
</gene>
<evidence type="ECO:0000256" key="7">
    <source>
        <dbReference type="SAM" id="Phobius"/>
    </source>
</evidence>
<feature type="transmembrane region" description="Helical" evidence="7">
    <location>
        <begin position="485"/>
        <end position="509"/>
    </location>
</feature>
<feature type="transmembrane region" description="Helical" evidence="7">
    <location>
        <begin position="183"/>
        <end position="202"/>
    </location>
</feature>
<evidence type="ECO:0000256" key="4">
    <source>
        <dbReference type="ARBA" id="ARBA00022692"/>
    </source>
</evidence>
<evidence type="ECO:0000256" key="5">
    <source>
        <dbReference type="ARBA" id="ARBA00022989"/>
    </source>
</evidence>
<feature type="transmembrane region" description="Helical" evidence="7">
    <location>
        <begin position="145"/>
        <end position="163"/>
    </location>
</feature>
<evidence type="ECO:0000256" key="1">
    <source>
        <dbReference type="ARBA" id="ARBA00004141"/>
    </source>
</evidence>
<dbReference type="InterPro" id="IPR036259">
    <property type="entry name" value="MFS_trans_sf"/>
</dbReference>
<dbReference type="EMBL" id="CABIJS010000033">
    <property type="protein sequence ID" value="VUZ40449.1"/>
    <property type="molecule type" value="Genomic_DNA"/>
</dbReference>
<evidence type="ECO:0000256" key="6">
    <source>
        <dbReference type="ARBA" id="ARBA00023136"/>
    </source>
</evidence>
<evidence type="ECO:0000256" key="3">
    <source>
        <dbReference type="ARBA" id="ARBA00022448"/>
    </source>
</evidence>
<reference evidence="8 9" key="1">
    <citation type="submission" date="2019-07" db="EMBL/GenBank/DDBJ databases">
        <authorList>
            <person name="Jastrzebski P J."/>
            <person name="Paukszto L."/>
            <person name="Jastrzebski P J."/>
        </authorList>
    </citation>
    <scope>NUCLEOTIDE SEQUENCE [LARGE SCALE GENOMIC DNA]</scope>
    <source>
        <strain evidence="8 9">WMS-il1</strain>
    </source>
</reference>
<keyword evidence="5 7" id="KW-1133">Transmembrane helix</keyword>
<dbReference type="SUPFAM" id="SSF103473">
    <property type="entry name" value="MFS general substrate transporter"/>
    <property type="match status" value="1"/>
</dbReference>
<evidence type="ECO:0000313" key="8">
    <source>
        <dbReference type="EMBL" id="VUZ40449.1"/>
    </source>
</evidence>
<feature type="transmembrane region" description="Helical" evidence="7">
    <location>
        <begin position="515"/>
        <end position="533"/>
    </location>
</feature>
<feature type="transmembrane region" description="Helical" evidence="7">
    <location>
        <begin position="553"/>
        <end position="575"/>
    </location>
</feature>
<proteinExistence type="inferred from homology"/>